<dbReference type="EMBL" id="BMAR01000012">
    <property type="protein sequence ID" value="GFR46146.1"/>
    <property type="molecule type" value="Genomic_DNA"/>
</dbReference>
<gene>
    <name evidence="1" type="ORF">Agub_g7672</name>
</gene>
<evidence type="ECO:0008006" key="3">
    <source>
        <dbReference type="Google" id="ProtNLM"/>
    </source>
</evidence>
<comment type="caution">
    <text evidence="1">The sequence shown here is derived from an EMBL/GenBank/DDBJ whole genome shotgun (WGS) entry which is preliminary data.</text>
</comment>
<dbReference type="PANTHER" id="PTHR31600:SF2">
    <property type="entry name" value="GAMETE ENRICHED GENE 10 PROTEIN-RELATED"/>
    <property type="match status" value="1"/>
</dbReference>
<name>A0AAD3HML2_9CHLO</name>
<feature type="non-terminal residue" evidence="1">
    <location>
        <position position="198"/>
    </location>
</feature>
<proteinExistence type="predicted"/>
<evidence type="ECO:0000313" key="1">
    <source>
        <dbReference type="EMBL" id="GFR46146.1"/>
    </source>
</evidence>
<dbReference type="AlphaFoldDB" id="A0AAD3HML2"/>
<keyword evidence="2" id="KW-1185">Reference proteome</keyword>
<dbReference type="PANTHER" id="PTHR31600">
    <property type="entry name" value="TINY MACROCYSTS PROTEIN B-RELATED"/>
    <property type="match status" value="1"/>
</dbReference>
<accession>A0AAD3HML2</accession>
<reference evidence="1 2" key="1">
    <citation type="journal article" date="2021" name="Sci. Rep.">
        <title>Genome sequencing of the multicellular alga Astrephomene provides insights into convergent evolution of germ-soma differentiation.</title>
        <authorList>
            <person name="Yamashita S."/>
            <person name="Yamamoto K."/>
            <person name="Matsuzaki R."/>
            <person name="Suzuki S."/>
            <person name="Yamaguchi H."/>
            <person name="Hirooka S."/>
            <person name="Minakuchi Y."/>
            <person name="Miyagishima S."/>
            <person name="Kawachi M."/>
            <person name="Toyoda A."/>
            <person name="Nozaki H."/>
        </authorList>
    </citation>
    <scope>NUCLEOTIDE SEQUENCE [LARGE SCALE GENOMIC DNA]</scope>
    <source>
        <strain evidence="1 2">NIES-4017</strain>
    </source>
</reference>
<feature type="non-terminal residue" evidence="1">
    <location>
        <position position="1"/>
    </location>
</feature>
<protein>
    <recommendedName>
        <fullName evidence="3">PAS domain-containing protein</fullName>
    </recommendedName>
</protein>
<evidence type="ECO:0000313" key="2">
    <source>
        <dbReference type="Proteomes" id="UP001054857"/>
    </source>
</evidence>
<sequence length="198" mass="20686">SGAVVHLLSETGTQVPVRLNIKTDVEAATAAAAAAVRGMTGAGTLYLVQVTKVPAEEMFVEKRLVLTADFTGRVLAVSAPQSTLFGFPGSELLGSCLADSVDLFADWRERSGEGQMQMLLLALLDKEQEMPGTSWRVRVHAPPSAHEGELPPLPGHVRTAKAKLSCSACLQVELDEDGDGGAIADSSAMGALGDDSNN</sequence>
<organism evidence="1 2">
    <name type="scientific">Astrephomene gubernaculifera</name>
    <dbReference type="NCBI Taxonomy" id="47775"/>
    <lineage>
        <taxon>Eukaryota</taxon>
        <taxon>Viridiplantae</taxon>
        <taxon>Chlorophyta</taxon>
        <taxon>core chlorophytes</taxon>
        <taxon>Chlorophyceae</taxon>
        <taxon>CS clade</taxon>
        <taxon>Chlamydomonadales</taxon>
        <taxon>Astrephomenaceae</taxon>
        <taxon>Astrephomene</taxon>
    </lineage>
</organism>
<dbReference type="Proteomes" id="UP001054857">
    <property type="component" value="Unassembled WGS sequence"/>
</dbReference>
<dbReference type="InterPro" id="IPR052994">
    <property type="entry name" value="Tiny_macrocysts_regulators"/>
</dbReference>